<protein>
    <submittedName>
        <fullName evidence="1">Uncharacterized protein</fullName>
    </submittedName>
</protein>
<keyword evidence="2" id="KW-1185">Reference proteome</keyword>
<proteinExistence type="predicted"/>
<evidence type="ECO:0000313" key="1">
    <source>
        <dbReference type="EMBL" id="KAK9140240.1"/>
    </source>
</evidence>
<reference evidence="1 2" key="1">
    <citation type="submission" date="2024-01" db="EMBL/GenBank/DDBJ databases">
        <title>Genome assemblies of Stephania.</title>
        <authorList>
            <person name="Yang L."/>
        </authorList>
    </citation>
    <scope>NUCLEOTIDE SEQUENCE [LARGE SCALE GENOMIC DNA]</scope>
    <source>
        <strain evidence="1">JXDWG</strain>
        <tissue evidence="1">Leaf</tissue>
    </source>
</reference>
<gene>
    <name evidence="1" type="ORF">Scep_009921</name>
</gene>
<dbReference type="EMBL" id="JBBNAG010000004">
    <property type="protein sequence ID" value="KAK9140240.1"/>
    <property type="molecule type" value="Genomic_DNA"/>
</dbReference>
<organism evidence="1 2">
    <name type="scientific">Stephania cephalantha</name>
    <dbReference type="NCBI Taxonomy" id="152367"/>
    <lineage>
        <taxon>Eukaryota</taxon>
        <taxon>Viridiplantae</taxon>
        <taxon>Streptophyta</taxon>
        <taxon>Embryophyta</taxon>
        <taxon>Tracheophyta</taxon>
        <taxon>Spermatophyta</taxon>
        <taxon>Magnoliopsida</taxon>
        <taxon>Ranunculales</taxon>
        <taxon>Menispermaceae</taxon>
        <taxon>Menispermoideae</taxon>
        <taxon>Cissampelideae</taxon>
        <taxon>Stephania</taxon>
    </lineage>
</organism>
<dbReference type="AlphaFoldDB" id="A0AAP0JV39"/>
<evidence type="ECO:0000313" key="2">
    <source>
        <dbReference type="Proteomes" id="UP001419268"/>
    </source>
</evidence>
<accession>A0AAP0JV39</accession>
<comment type="caution">
    <text evidence="1">The sequence shown here is derived from an EMBL/GenBank/DDBJ whole genome shotgun (WGS) entry which is preliminary data.</text>
</comment>
<dbReference type="Proteomes" id="UP001419268">
    <property type="component" value="Unassembled WGS sequence"/>
</dbReference>
<sequence length="343" mass="38490">MCAATFSHNFSRKTEFLLITPNSLSRVSFSLVHIATNLHVASFHLSSYTSSNVLLVPAAISSSSGCVQHYLLVLRCFLERAFSPIPSAPRVASSTLQAHHCSSFLQSSHATSSHSPTHQIHHQLVPAALRSPRDACKHKGQDVRTTLCDTKRALPLLPRVSTSCVHHVIPAALHQLELDTSATNSRRINQAATCTGIQSAHTYLSQICIVYFCRCSLIELIFDHVRHSHHLMENHANNVGVRSFLNYREVHEANEGETCSNSCMEERLAQNDRICGKEYDADLEAHQMASLGQPSGVDIELGPYYYWVYREAFKAIRCFKNPENSTQKWLVQIFDKNPNRIRI</sequence>
<name>A0AAP0JV39_9MAGN</name>